<evidence type="ECO:0000256" key="7">
    <source>
        <dbReference type="ARBA" id="ARBA00023034"/>
    </source>
</evidence>
<dbReference type="AlphaFoldDB" id="A0A6P5EY78"/>
<keyword evidence="6 10" id="KW-1133">Transmembrane helix</keyword>
<sequence>MKTTASPISLSGLMAVPRCFSSNFRSVGGLVLCLMLVSLALVSSSLFHSSYKDYLLRPDNWSKFNLLSRNQSGVIEMTHDDKIVINVSLADTLSKSDGKAETIIPNGTFVPDALVGESSIKGSVDDPKIGLVRDKSSLSDANLVSDASADSKRADRRSCDLYHGKWVYDPAGPLYTSNTCPIITQTQNCQVNGRPDKEYVNYRWNPDGCDLPRFDAKKFLELMRHKTLAFVGDSVARNQMESLVCILWQVEAPKNRGNRRMQRWYFPSTSTSIARVWSSWLVNRTNAPLVSARNGIDQVQLDIPDKVFMDLLPRFDVLVLSSGHWFAKRSAYLLNGTIVGGQLWWPKEFGTMPVNNVEAFGISVETSLSAIANNPNFTGLVIIRSYSPDHYEGGAWNTGGSCTGKTRPVTELVQNGFTNIMYEKQVTGFQRAAAKARGGAKLRFMDITEPFAYRPDGHPGPYRNTDPKKVTTRGTNGEPPPQDCLHWCMPGAIDTWNEFLLEIIRREYEGAGN</sequence>
<feature type="domain" description="Trichome birefringence-like N-terminal" evidence="12">
    <location>
        <begin position="158"/>
        <end position="210"/>
    </location>
</feature>
<proteinExistence type="inferred from homology"/>
<comment type="similarity">
    <text evidence="2">Belongs to the PC-esterase family. TBL subfamily.</text>
</comment>
<keyword evidence="8 10" id="KW-0472">Membrane</keyword>
<organism evidence="13 14">
    <name type="scientific">Ananas comosus</name>
    <name type="common">Pineapple</name>
    <name type="synonym">Ananas ananas</name>
    <dbReference type="NCBI Taxonomy" id="4615"/>
    <lineage>
        <taxon>Eukaryota</taxon>
        <taxon>Viridiplantae</taxon>
        <taxon>Streptophyta</taxon>
        <taxon>Embryophyta</taxon>
        <taxon>Tracheophyta</taxon>
        <taxon>Spermatophyta</taxon>
        <taxon>Magnoliopsida</taxon>
        <taxon>Liliopsida</taxon>
        <taxon>Poales</taxon>
        <taxon>Bromeliaceae</taxon>
        <taxon>Bromelioideae</taxon>
        <taxon>Ananas</taxon>
    </lineage>
</organism>
<dbReference type="InterPro" id="IPR029962">
    <property type="entry name" value="TBL"/>
</dbReference>
<dbReference type="GO" id="GO:0000139">
    <property type="term" value="C:Golgi membrane"/>
    <property type="evidence" value="ECO:0007669"/>
    <property type="project" value="UniProtKB-SubCell"/>
</dbReference>
<dbReference type="Proteomes" id="UP000515123">
    <property type="component" value="Linkage group 5"/>
</dbReference>
<evidence type="ECO:0000256" key="1">
    <source>
        <dbReference type="ARBA" id="ARBA00004323"/>
    </source>
</evidence>
<keyword evidence="4 10" id="KW-0812">Transmembrane</keyword>
<name>A0A6P5EY78_ANACO</name>
<evidence type="ECO:0000256" key="10">
    <source>
        <dbReference type="SAM" id="Phobius"/>
    </source>
</evidence>
<evidence type="ECO:0000259" key="12">
    <source>
        <dbReference type="Pfam" id="PF14416"/>
    </source>
</evidence>
<evidence type="ECO:0000256" key="4">
    <source>
        <dbReference type="ARBA" id="ARBA00022692"/>
    </source>
</evidence>
<reference evidence="14" key="2">
    <citation type="submission" date="2025-08" db="UniProtKB">
        <authorList>
            <consortium name="RefSeq"/>
        </authorList>
    </citation>
    <scope>IDENTIFICATION</scope>
    <source>
        <tissue evidence="14">Leaf</tissue>
    </source>
</reference>
<evidence type="ECO:0000256" key="5">
    <source>
        <dbReference type="ARBA" id="ARBA00022968"/>
    </source>
</evidence>
<evidence type="ECO:0000259" key="11">
    <source>
        <dbReference type="Pfam" id="PF13839"/>
    </source>
</evidence>
<evidence type="ECO:0000313" key="14">
    <source>
        <dbReference type="RefSeq" id="XP_020088801.1"/>
    </source>
</evidence>
<accession>A0A6P5EY78</accession>
<gene>
    <name evidence="14" type="primary">LOC109710547</name>
</gene>
<keyword evidence="7" id="KW-0333">Golgi apparatus</keyword>
<dbReference type="PANTHER" id="PTHR32285">
    <property type="entry name" value="PROTEIN TRICHOME BIREFRINGENCE-LIKE 9-RELATED"/>
    <property type="match status" value="1"/>
</dbReference>
<dbReference type="GeneID" id="109710547"/>
<dbReference type="Pfam" id="PF14416">
    <property type="entry name" value="PMR5N"/>
    <property type="match status" value="1"/>
</dbReference>
<dbReference type="InterPro" id="IPR025846">
    <property type="entry name" value="TBL_N"/>
</dbReference>
<evidence type="ECO:0000256" key="3">
    <source>
        <dbReference type="ARBA" id="ARBA00022679"/>
    </source>
</evidence>
<dbReference type="OrthoDB" id="630188at2759"/>
<evidence type="ECO:0000256" key="2">
    <source>
        <dbReference type="ARBA" id="ARBA00007727"/>
    </source>
</evidence>
<keyword evidence="5" id="KW-0735">Signal-anchor</keyword>
<feature type="transmembrane region" description="Helical" evidence="10">
    <location>
        <begin position="25"/>
        <end position="47"/>
    </location>
</feature>
<keyword evidence="13" id="KW-1185">Reference proteome</keyword>
<dbReference type="RefSeq" id="XP_020088801.1">
    <property type="nucleotide sequence ID" value="XM_020233212.1"/>
</dbReference>
<dbReference type="PANTHER" id="PTHR32285:SF18">
    <property type="entry name" value="PROTEIN TRICHOME BIREFRINGENCE-LIKE 18"/>
    <property type="match status" value="1"/>
</dbReference>
<keyword evidence="3" id="KW-0808">Transferase</keyword>
<dbReference type="GO" id="GO:1990538">
    <property type="term" value="F:xylan O-acetyltransferase activity"/>
    <property type="evidence" value="ECO:0007669"/>
    <property type="project" value="UniProtKB-ARBA"/>
</dbReference>
<feature type="domain" description="Trichome birefringence-like C-terminal" evidence="11">
    <location>
        <begin position="211"/>
        <end position="502"/>
    </location>
</feature>
<dbReference type="Pfam" id="PF13839">
    <property type="entry name" value="PC-Esterase"/>
    <property type="match status" value="1"/>
</dbReference>
<dbReference type="InterPro" id="IPR026057">
    <property type="entry name" value="TBL_C"/>
</dbReference>
<comment type="subcellular location">
    <subcellularLocation>
        <location evidence="1">Golgi apparatus membrane</location>
        <topology evidence="1">Single-pass type II membrane protein</topology>
    </subcellularLocation>
</comment>
<protein>
    <submittedName>
        <fullName evidence="14">Protein YLS7-like</fullName>
    </submittedName>
</protein>
<evidence type="ECO:0000256" key="8">
    <source>
        <dbReference type="ARBA" id="ARBA00023136"/>
    </source>
</evidence>
<feature type="region of interest" description="Disordered" evidence="9">
    <location>
        <begin position="455"/>
        <end position="480"/>
    </location>
</feature>
<evidence type="ECO:0000256" key="9">
    <source>
        <dbReference type="SAM" id="MobiDB-lite"/>
    </source>
</evidence>
<evidence type="ECO:0000256" key="6">
    <source>
        <dbReference type="ARBA" id="ARBA00022989"/>
    </source>
</evidence>
<reference evidence="13" key="1">
    <citation type="journal article" date="2015" name="Nat. Genet.">
        <title>The pineapple genome and the evolution of CAM photosynthesis.</title>
        <authorList>
            <person name="Ming R."/>
            <person name="VanBuren R."/>
            <person name="Wai C.M."/>
            <person name="Tang H."/>
            <person name="Schatz M.C."/>
            <person name="Bowers J.E."/>
            <person name="Lyons E."/>
            <person name="Wang M.L."/>
            <person name="Chen J."/>
            <person name="Biggers E."/>
            <person name="Zhang J."/>
            <person name="Huang L."/>
            <person name="Zhang L."/>
            <person name="Miao W."/>
            <person name="Zhang J."/>
            <person name="Ye Z."/>
            <person name="Miao C."/>
            <person name="Lin Z."/>
            <person name="Wang H."/>
            <person name="Zhou H."/>
            <person name="Yim W.C."/>
            <person name="Priest H.D."/>
            <person name="Zheng C."/>
            <person name="Woodhouse M."/>
            <person name="Edger P.P."/>
            <person name="Guyot R."/>
            <person name="Guo H.B."/>
            <person name="Guo H."/>
            <person name="Zheng G."/>
            <person name="Singh R."/>
            <person name="Sharma A."/>
            <person name="Min X."/>
            <person name="Zheng Y."/>
            <person name="Lee H."/>
            <person name="Gurtowski J."/>
            <person name="Sedlazeck F.J."/>
            <person name="Harkess A."/>
            <person name="McKain M.R."/>
            <person name="Liao Z."/>
            <person name="Fang J."/>
            <person name="Liu J."/>
            <person name="Zhang X."/>
            <person name="Zhang Q."/>
            <person name="Hu W."/>
            <person name="Qin Y."/>
            <person name="Wang K."/>
            <person name="Chen L.Y."/>
            <person name="Shirley N."/>
            <person name="Lin Y.R."/>
            <person name="Liu L.Y."/>
            <person name="Hernandez A.G."/>
            <person name="Wright C.L."/>
            <person name="Bulone V."/>
            <person name="Tuskan G.A."/>
            <person name="Heath K."/>
            <person name="Zee F."/>
            <person name="Moore P.H."/>
            <person name="Sunkar R."/>
            <person name="Leebens-Mack J.H."/>
            <person name="Mockler T."/>
            <person name="Bennetzen J.L."/>
            <person name="Freeling M."/>
            <person name="Sankoff D."/>
            <person name="Paterson A.H."/>
            <person name="Zhu X."/>
            <person name="Yang X."/>
            <person name="Smith J.A."/>
            <person name="Cushman J.C."/>
            <person name="Paull R.E."/>
            <person name="Yu Q."/>
        </authorList>
    </citation>
    <scope>NUCLEOTIDE SEQUENCE [LARGE SCALE GENOMIC DNA]</scope>
    <source>
        <strain evidence="13">cv. F153</strain>
    </source>
</reference>
<evidence type="ECO:0000313" key="13">
    <source>
        <dbReference type="Proteomes" id="UP000515123"/>
    </source>
</evidence>